<protein>
    <submittedName>
        <fullName evidence="1">Uncharacterized protein</fullName>
    </submittedName>
</protein>
<dbReference type="Proteomes" id="UP000294588">
    <property type="component" value="Unassembled WGS sequence"/>
</dbReference>
<name>A0AC61QK75_9BACT</name>
<sequence length="191" mass="22528">MSTHKPVEIEELFGKIELAPENHFWSVIHTKPRCEKKLAEYALKHNISYYLPLTESSRIYQRRKVTFTKPIFHGYLFTIINFYTKRELLYSGYIVSYINVPSQKELVDELRNIWLTRNRRIEMREAMWLSEGLMVEVINGPLKGVSGIVESHKKLEEVHLQVNILHQAVSVKVDPRDIKIIGDYEIVEEEE</sequence>
<organism evidence="1 2">
    <name type="scientific">Candidatus Syntrophosphaera thermopropionivorans</name>
    <dbReference type="NCBI Taxonomy" id="2593015"/>
    <lineage>
        <taxon>Bacteria</taxon>
        <taxon>Pseudomonadati</taxon>
        <taxon>Candidatus Cloacimonadota</taxon>
        <taxon>Candidatus Cloacimonadia</taxon>
        <taxon>Candidatus Cloacimonadales</taxon>
        <taxon>Candidatus Cloacimonadaceae</taxon>
        <taxon>Candidatus Syntrophosphaera</taxon>
    </lineage>
</organism>
<comment type="caution">
    <text evidence="1">The sequence shown here is derived from an EMBL/GenBank/DDBJ whole genome shotgun (WGS) entry which is preliminary data.</text>
</comment>
<evidence type="ECO:0000313" key="2">
    <source>
        <dbReference type="Proteomes" id="UP000294588"/>
    </source>
</evidence>
<reference evidence="1" key="1">
    <citation type="submission" date="2019-03" db="EMBL/GenBank/DDBJ databases">
        <title>Candidatus Syntrophosphaera thermopropionivorans: a novel player in syntrophic propionate oxidation during anaerobic digestion.</title>
        <authorList>
            <person name="Dyksma S."/>
        </authorList>
    </citation>
    <scope>NUCLEOTIDE SEQUENCE</scope>
    <source>
        <strain evidence="1">W5</strain>
    </source>
</reference>
<accession>A0AC61QK75</accession>
<evidence type="ECO:0000313" key="1">
    <source>
        <dbReference type="EMBL" id="TDF73864.1"/>
    </source>
</evidence>
<proteinExistence type="predicted"/>
<gene>
    <name evidence="1" type="ORF">E0946_02285</name>
</gene>
<keyword evidence="2" id="KW-1185">Reference proteome</keyword>
<dbReference type="EMBL" id="SMOG01000003">
    <property type="protein sequence ID" value="TDF73864.1"/>
    <property type="molecule type" value="Genomic_DNA"/>
</dbReference>